<accession>A0ABR3L361</accession>
<comment type="caution">
    <text evidence="1">The sequence shown here is derived from an EMBL/GenBank/DDBJ whole genome shotgun (WGS) entry which is preliminary data.</text>
</comment>
<sequence length="146" mass="17300">AKFPETQNKTTTTTTTTKKLRCCLLKRRVKTFKQKDTEEQTDQRDTIIKMAFIKEESEDIKTEVRFRVKCEDTEEQTELMTSKEENQSLADEIIQFRCFVKSEQDKSPQKLLQESQEEVFLRATVPLKWRGGERQTDRQTDRGLEE</sequence>
<keyword evidence="2" id="KW-1185">Reference proteome</keyword>
<gene>
    <name evidence="1" type="ORF">QQF64_034296</name>
</gene>
<dbReference type="Proteomes" id="UP001558613">
    <property type="component" value="Unassembled WGS sequence"/>
</dbReference>
<organism evidence="1 2">
    <name type="scientific">Cirrhinus molitorella</name>
    <name type="common">mud carp</name>
    <dbReference type="NCBI Taxonomy" id="172907"/>
    <lineage>
        <taxon>Eukaryota</taxon>
        <taxon>Metazoa</taxon>
        <taxon>Chordata</taxon>
        <taxon>Craniata</taxon>
        <taxon>Vertebrata</taxon>
        <taxon>Euteleostomi</taxon>
        <taxon>Actinopterygii</taxon>
        <taxon>Neopterygii</taxon>
        <taxon>Teleostei</taxon>
        <taxon>Ostariophysi</taxon>
        <taxon>Cypriniformes</taxon>
        <taxon>Cyprinidae</taxon>
        <taxon>Labeoninae</taxon>
        <taxon>Labeonini</taxon>
        <taxon>Cirrhinus</taxon>
    </lineage>
</organism>
<protein>
    <submittedName>
        <fullName evidence="1">Uncharacterized protein</fullName>
    </submittedName>
</protein>
<reference evidence="1 2" key="1">
    <citation type="submission" date="2023-09" db="EMBL/GenBank/DDBJ databases">
        <authorList>
            <person name="Wang M."/>
        </authorList>
    </citation>
    <scope>NUCLEOTIDE SEQUENCE [LARGE SCALE GENOMIC DNA]</scope>
    <source>
        <strain evidence="1">GT-2023</strain>
        <tissue evidence="1">Liver</tissue>
    </source>
</reference>
<dbReference type="EMBL" id="JAYMGO010000112">
    <property type="protein sequence ID" value="KAL1246765.1"/>
    <property type="molecule type" value="Genomic_DNA"/>
</dbReference>
<evidence type="ECO:0000313" key="1">
    <source>
        <dbReference type="EMBL" id="KAL1246765.1"/>
    </source>
</evidence>
<proteinExistence type="predicted"/>
<feature type="non-terminal residue" evidence="1">
    <location>
        <position position="1"/>
    </location>
</feature>
<name>A0ABR3L361_9TELE</name>
<evidence type="ECO:0000313" key="2">
    <source>
        <dbReference type="Proteomes" id="UP001558613"/>
    </source>
</evidence>